<organism evidence="3 4">
    <name type="scientific">Bos mutus</name>
    <name type="common">wild yak</name>
    <dbReference type="NCBI Taxonomy" id="72004"/>
    <lineage>
        <taxon>Eukaryota</taxon>
        <taxon>Metazoa</taxon>
        <taxon>Chordata</taxon>
        <taxon>Craniata</taxon>
        <taxon>Vertebrata</taxon>
        <taxon>Euteleostomi</taxon>
        <taxon>Mammalia</taxon>
        <taxon>Eutheria</taxon>
        <taxon>Laurasiatheria</taxon>
        <taxon>Artiodactyla</taxon>
        <taxon>Ruminantia</taxon>
        <taxon>Pecora</taxon>
        <taxon>Bovidae</taxon>
        <taxon>Bovinae</taxon>
        <taxon>Bos</taxon>
    </lineage>
</organism>
<keyword evidence="2" id="KW-1133">Transmembrane helix</keyword>
<name>A0A6B0S0I3_9CETA</name>
<comment type="caution">
    <text evidence="3">The sequence shown here is derived from an EMBL/GenBank/DDBJ whole genome shotgun (WGS) entry which is preliminary data.</text>
</comment>
<reference evidence="3" key="1">
    <citation type="submission" date="2019-10" db="EMBL/GenBank/DDBJ databases">
        <title>The sequence and de novo assembly of the wild yak genome.</title>
        <authorList>
            <person name="Liu Y."/>
        </authorList>
    </citation>
    <scope>NUCLEOTIDE SEQUENCE [LARGE SCALE GENOMIC DNA]</scope>
    <source>
        <strain evidence="3">WY2019</strain>
    </source>
</reference>
<accession>A0A6B0S0I3</accession>
<dbReference type="EMBL" id="VBQZ03000113">
    <property type="protein sequence ID" value="MXQ94487.1"/>
    <property type="molecule type" value="Genomic_DNA"/>
</dbReference>
<dbReference type="InterPro" id="IPR029242">
    <property type="entry name" value="MLANA"/>
</dbReference>
<feature type="region of interest" description="Disordered" evidence="1">
    <location>
        <begin position="68"/>
        <end position="93"/>
    </location>
</feature>
<keyword evidence="2" id="KW-0472">Membrane</keyword>
<dbReference type="AlphaFoldDB" id="A0A6B0S0I3"/>
<evidence type="ECO:0000256" key="1">
    <source>
        <dbReference type="SAM" id="MobiDB-lite"/>
    </source>
</evidence>
<proteinExistence type="predicted"/>
<dbReference type="GO" id="GO:0042470">
    <property type="term" value="C:melanosome"/>
    <property type="evidence" value="ECO:0007669"/>
    <property type="project" value="InterPro"/>
</dbReference>
<sequence length="240" mass="26734">MADTDPEKSYQDMVLRDYFKQKGSQLEEHWSISQVIKRRACNPTMGRAETLLSLRGNRAQGVKYISTSPSGTLLPDQPAKPGGQALNHKRPHQKSKLVINMGLETRGERKLKRLRAREAIFTQTAASRRSWSQAGRKGHSHSYVTAEEAAGIGILIVILGILLLLSCWYCRRRSGYRSLKDKNIHAGTQSTLTGRCSHEGLGQQDSKLPFQENNCEPVIPNAPPAYEKLSAEQSPPPYSP</sequence>
<dbReference type="GO" id="GO:0005789">
    <property type="term" value="C:endoplasmic reticulum membrane"/>
    <property type="evidence" value="ECO:0007669"/>
    <property type="project" value="TreeGrafter"/>
</dbReference>
<evidence type="ECO:0000313" key="3">
    <source>
        <dbReference type="EMBL" id="MXQ94487.1"/>
    </source>
</evidence>
<dbReference type="GO" id="GO:0005802">
    <property type="term" value="C:trans-Golgi network"/>
    <property type="evidence" value="ECO:0007669"/>
    <property type="project" value="TreeGrafter"/>
</dbReference>
<keyword evidence="2" id="KW-0812">Transmembrane</keyword>
<evidence type="ECO:0000256" key="2">
    <source>
        <dbReference type="SAM" id="Phobius"/>
    </source>
</evidence>
<evidence type="ECO:0000313" key="4">
    <source>
        <dbReference type="Proteomes" id="UP000322234"/>
    </source>
</evidence>
<gene>
    <name evidence="3" type="ORF">E5288_WYG003882</name>
</gene>
<feature type="region of interest" description="Disordered" evidence="1">
    <location>
        <begin position="207"/>
        <end position="240"/>
    </location>
</feature>
<evidence type="ECO:0008006" key="5">
    <source>
        <dbReference type="Google" id="ProtNLM"/>
    </source>
</evidence>
<keyword evidence="4" id="KW-1185">Reference proteome</keyword>
<dbReference type="Proteomes" id="UP000322234">
    <property type="component" value="Unassembled WGS sequence"/>
</dbReference>
<dbReference type="PANTHER" id="PTHR15305">
    <property type="entry name" value="MELANOMA ANTIGEN RECOGNIZED BY T-CELLS 1"/>
    <property type="match status" value="1"/>
</dbReference>
<feature type="transmembrane region" description="Helical" evidence="2">
    <location>
        <begin position="149"/>
        <end position="170"/>
    </location>
</feature>
<dbReference type="PANTHER" id="PTHR15305:SF0">
    <property type="entry name" value="MELANOMA ANTIGEN RECOGNIZED BY T-CELLS 1"/>
    <property type="match status" value="1"/>
</dbReference>
<dbReference type="Pfam" id="PF14991">
    <property type="entry name" value="MLANA"/>
    <property type="match status" value="1"/>
</dbReference>
<protein>
    <recommendedName>
        <fullName evidence="5">Melanoma antigen recognized by T-cells 1</fullName>
    </recommendedName>
</protein>